<dbReference type="PANTHER" id="PTHR21297">
    <property type="entry name" value="DNA-DIRECTED RNA POLYMERASE II"/>
    <property type="match status" value="1"/>
</dbReference>
<dbReference type="Pfam" id="PF03874">
    <property type="entry name" value="RNA_pol_Rpb4"/>
    <property type="match status" value="1"/>
</dbReference>
<dbReference type="InterPro" id="IPR038324">
    <property type="entry name" value="Rpb4/RPC9_sf"/>
</dbReference>
<protein>
    <recommendedName>
        <fullName evidence="5">RNA polymerase Rpb4/RPC9 core domain-containing protein</fullName>
    </recommendedName>
</protein>
<name>A0A507DEX5_9FUNG</name>
<feature type="region of interest" description="Disordered" evidence="4">
    <location>
        <begin position="1"/>
        <end position="40"/>
    </location>
</feature>
<dbReference type="InterPro" id="IPR005574">
    <property type="entry name" value="Rpb4/RPC9"/>
</dbReference>
<comment type="subcellular location">
    <subcellularLocation>
        <location evidence="1">Nucleus</location>
    </subcellularLocation>
</comment>
<dbReference type="InterPro" id="IPR045222">
    <property type="entry name" value="Rpb4-like"/>
</dbReference>
<evidence type="ECO:0000256" key="2">
    <source>
        <dbReference type="ARBA" id="ARBA00023242"/>
    </source>
</evidence>
<reference evidence="6 7" key="1">
    <citation type="journal article" date="2019" name="Sci. Rep.">
        <title>Comparative genomics of chytrid fungi reveal insights into the obligate biotrophic and pathogenic lifestyle of Synchytrium endobioticum.</title>
        <authorList>
            <person name="van de Vossenberg B.T.L.H."/>
            <person name="Warris S."/>
            <person name="Nguyen H.D.T."/>
            <person name="van Gent-Pelzer M.P.E."/>
            <person name="Joly D.L."/>
            <person name="van de Geest H.C."/>
            <person name="Bonants P.J.M."/>
            <person name="Smith D.S."/>
            <person name="Levesque C.A."/>
            <person name="van der Lee T.A.J."/>
        </authorList>
    </citation>
    <scope>NUCLEOTIDE SEQUENCE [LARGE SCALE GENOMIC DNA]</scope>
    <source>
        <strain evidence="6 7">MB42</strain>
    </source>
</reference>
<evidence type="ECO:0000256" key="3">
    <source>
        <dbReference type="ARBA" id="ARBA00025724"/>
    </source>
</evidence>
<feature type="domain" description="RNA polymerase Rpb4/RPC9 core" evidence="5">
    <location>
        <begin position="123"/>
        <end position="239"/>
    </location>
</feature>
<comment type="similarity">
    <text evidence="3">Belongs to the eukaryotic RPB4 RNA polymerase subunit family.</text>
</comment>
<dbReference type="SUPFAM" id="SSF47819">
    <property type="entry name" value="HRDC-like"/>
    <property type="match status" value="1"/>
</dbReference>
<dbReference type="Gene3D" id="1.20.1250.40">
    <property type="match status" value="1"/>
</dbReference>
<dbReference type="GO" id="GO:0000166">
    <property type="term" value="F:nucleotide binding"/>
    <property type="evidence" value="ECO:0007669"/>
    <property type="project" value="InterPro"/>
</dbReference>
<dbReference type="Proteomes" id="UP000317494">
    <property type="component" value="Unassembled WGS sequence"/>
</dbReference>
<dbReference type="GO" id="GO:0006352">
    <property type="term" value="P:DNA-templated transcription initiation"/>
    <property type="evidence" value="ECO:0007669"/>
    <property type="project" value="InterPro"/>
</dbReference>
<dbReference type="InterPro" id="IPR010997">
    <property type="entry name" value="HRDC-like_sf"/>
</dbReference>
<evidence type="ECO:0000259" key="5">
    <source>
        <dbReference type="SMART" id="SM00657"/>
    </source>
</evidence>
<organism evidence="6 7">
    <name type="scientific">Synchytrium endobioticum</name>
    <dbReference type="NCBI Taxonomy" id="286115"/>
    <lineage>
        <taxon>Eukaryota</taxon>
        <taxon>Fungi</taxon>
        <taxon>Fungi incertae sedis</taxon>
        <taxon>Chytridiomycota</taxon>
        <taxon>Chytridiomycota incertae sedis</taxon>
        <taxon>Chytridiomycetes</taxon>
        <taxon>Synchytriales</taxon>
        <taxon>Synchytriaceae</taxon>
        <taxon>Synchytrium</taxon>
    </lineage>
</organism>
<evidence type="ECO:0000256" key="4">
    <source>
        <dbReference type="SAM" id="MobiDB-lite"/>
    </source>
</evidence>
<dbReference type="VEuPathDB" id="FungiDB:SeMB42_g02315"/>
<gene>
    <name evidence="6" type="ORF">SeMB42_g02315</name>
</gene>
<dbReference type="GO" id="GO:0030880">
    <property type="term" value="C:RNA polymerase complex"/>
    <property type="evidence" value="ECO:0007669"/>
    <property type="project" value="InterPro"/>
</dbReference>
<keyword evidence="7" id="KW-1185">Reference proteome</keyword>
<evidence type="ECO:0000313" key="7">
    <source>
        <dbReference type="Proteomes" id="UP000317494"/>
    </source>
</evidence>
<dbReference type="GO" id="GO:0005634">
    <property type="term" value="C:nucleus"/>
    <property type="evidence" value="ECO:0007669"/>
    <property type="project" value="UniProtKB-SubCell"/>
</dbReference>
<proteinExistence type="inferred from homology"/>
<dbReference type="AlphaFoldDB" id="A0A507DEX5"/>
<feature type="region of interest" description="Disordered" evidence="4">
    <location>
        <begin position="69"/>
        <end position="113"/>
    </location>
</feature>
<evidence type="ECO:0000313" key="6">
    <source>
        <dbReference type="EMBL" id="TPX50242.1"/>
    </source>
</evidence>
<keyword evidence="2" id="KW-0539">Nucleus</keyword>
<dbReference type="InterPro" id="IPR006590">
    <property type="entry name" value="RNA_pol_Rpb4/RPC9_core"/>
</dbReference>
<dbReference type="SMART" id="SM00657">
    <property type="entry name" value="RPOL4c"/>
    <property type="match status" value="1"/>
</dbReference>
<feature type="compositionally biased region" description="Basic and acidic residues" evidence="4">
    <location>
        <begin position="1"/>
        <end position="10"/>
    </location>
</feature>
<dbReference type="EMBL" id="QEAN01000070">
    <property type="protein sequence ID" value="TPX50242.1"/>
    <property type="molecule type" value="Genomic_DNA"/>
</dbReference>
<comment type="caution">
    <text evidence="6">The sequence shown here is derived from an EMBL/GenBank/DDBJ whole genome shotgun (WGS) entry which is preliminary data.</text>
</comment>
<accession>A0A507DEX5</accession>
<sequence length="272" mass="30302">MNGHIDDTHRGPPQSRRRRRRRLGEQGRVSENSNILEFGQDFPPGSEHVCIAEASIILAPRKLMMNQTEHANNDPSARPRLCAMNGHIDDTHRGPPQSRRRRRRRLGEQGRVSENSNILEFGQDFPPGSEHVCIAEASIILAPRKLMMNQTEHANNDTLLKTMSYCSTFSPAIDPDRMKMIREFITTVVGGLDTFEIGKLLDLRCDDIEQIKILIPSLARLTEEELGALVTFSVGLNEEEMADVMAIDNSNISAGGASMAGAAAGDYYDNYQ</sequence>
<evidence type="ECO:0000256" key="1">
    <source>
        <dbReference type="ARBA" id="ARBA00004123"/>
    </source>
</evidence>